<feature type="region of interest" description="Disordered" evidence="2">
    <location>
        <begin position="187"/>
        <end position="256"/>
    </location>
</feature>
<feature type="domain" description="C3H1-type" evidence="3">
    <location>
        <begin position="286"/>
        <end position="309"/>
    </location>
</feature>
<dbReference type="GO" id="GO:0008270">
    <property type="term" value="F:zinc ion binding"/>
    <property type="evidence" value="ECO:0007669"/>
    <property type="project" value="UniProtKB-KW"/>
</dbReference>
<reference evidence="4 5" key="1">
    <citation type="submission" date="2016-02" db="EMBL/GenBank/DDBJ databases">
        <title>Genome analysis of coral dinoflagellate symbionts highlights evolutionary adaptations to a symbiotic lifestyle.</title>
        <authorList>
            <person name="Aranda M."/>
            <person name="Li Y."/>
            <person name="Liew Y.J."/>
            <person name="Baumgarten S."/>
            <person name="Simakov O."/>
            <person name="Wilson M."/>
            <person name="Piel J."/>
            <person name="Ashoor H."/>
            <person name="Bougouffa S."/>
            <person name="Bajic V.B."/>
            <person name="Ryu T."/>
            <person name="Ravasi T."/>
            <person name="Bayer T."/>
            <person name="Micklem G."/>
            <person name="Kim H."/>
            <person name="Bhak J."/>
            <person name="Lajeunesse T.C."/>
            <person name="Voolstra C.R."/>
        </authorList>
    </citation>
    <scope>NUCLEOTIDE SEQUENCE [LARGE SCALE GENOMIC DNA]</scope>
    <source>
        <strain evidence="4 5">CCMP2467</strain>
    </source>
</reference>
<dbReference type="InterPro" id="IPR000571">
    <property type="entry name" value="Znf_CCCH"/>
</dbReference>
<sequence>MEPVKHVCFASGLPAQEKNRNGEVSGWVVLDDINLSMVDESQGKKAAAKPMPMGPHHAACRIELATNGFMATAPPLPIVWGWAPVDLETWNRQNITFRRELRLEMDYWKARHKDLLKQVSAMRAEIADFDSEIKRHEALWPKAADIANELEASRSRIESLLHLRLRLLEDCQRLPLAHLAASAEVEVSNADSTAPLSDTSAERRASSSEKEAPVDSDPSFPEADGSWCGDPSAAEQPARVADPEGPEHPASMAGMESSTDMPAYVDIADLFWNVGSNGHALGECRPCSFFHGGAGCSRGRSCRFCHLCPAGRAKKRRMKLKRGLRKAAQLEDKVLEQQETAFELGLCVSAERQRLLRAHEDAKEVGKLMLSAEKEFQDEMYDAAMRDFHRKQAKVLERDAMQLRETVSRLIAWSLAAMVSWVIVISMFQDGPATVFLDTAFNMIGICPNLAPLWSDNGERIRWFRGGDAFRVDSRHTSMATRTETCTEVAVRASPNPFSWEVLEDEPKVQRTCIGRSFRSTEYEILHTGGFVRLCTERGRVYWLAQNEHDHRLPDWKLHFSVHISDVPRAWNVLSELFLSQACDFGMKAVAGEALDSWPDEQRGRELTVYIFQDHPVYKGGGPMMGYCPGFEHNFWLGPEFERDSAFWLNFVVLAEDALAAAGVRSRGTADGDLSLGHYASLRNEAFIFEPSEQLYIYPPNESGWNAAGHICPLQLPFHIRLGVECNAGLAKLRKLRASRGCCSRRRR</sequence>
<comment type="caution">
    <text evidence="4">The sequence shown here is derived from an EMBL/GenBank/DDBJ whole genome shotgun (WGS) entry which is preliminary data.</text>
</comment>
<dbReference type="OrthoDB" id="417680at2759"/>
<dbReference type="Proteomes" id="UP000186817">
    <property type="component" value="Unassembled WGS sequence"/>
</dbReference>
<feature type="compositionally biased region" description="Polar residues" evidence="2">
    <location>
        <begin position="189"/>
        <end position="199"/>
    </location>
</feature>
<protein>
    <recommendedName>
        <fullName evidence="3">C3H1-type domain-containing protein</fullName>
    </recommendedName>
</protein>
<feature type="compositionally biased region" description="Basic and acidic residues" evidence="2">
    <location>
        <begin position="200"/>
        <end position="213"/>
    </location>
</feature>
<dbReference type="AlphaFoldDB" id="A0A1Q9E6E6"/>
<dbReference type="Gene3D" id="3.30.2430.10">
    <property type="entry name" value="phosphothreonine lyase"/>
    <property type="match status" value="1"/>
</dbReference>
<feature type="zinc finger region" description="C3H1-type" evidence="1">
    <location>
        <begin position="286"/>
        <end position="309"/>
    </location>
</feature>
<keyword evidence="1" id="KW-0479">Metal-binding</keyword>
<evidence type="ECO:0000256" key="2">
    <source>
        <dbReference type="SAM" id="MobiDB-lite"/>
    </source>
</evidence>
<proteinExistence type="predicted"/>
<name>A0A1Q9E6E6_SYMMI</name>
<dbReference type="PROSITE" id="PS50103">
    <property type="entry name" value="ZF_C3H1"/>
    <property type="match status" value="1"/>
</dbReference>
<gene>
    <name evidence="4" type="ORF">AK812_SmicGene14112</name>
</gene>
<keyword evidence="1" id="KW-0863">Zinc-finger</keyword>
<evidence type="ECO:0000313" key="5">
    <source>
        <dbReference type="Proteomes" id="UP000186817"/>
    </source>
</evidence>
<evidence type="ECO:0000256" key="1">
    <source>
        <dbReference type="PROSITE-ProRule" id="PRU00723"/>
    </source>
</evidence>
<evidence type="ECO:0000259" key="3">
    <source>
        <dbReference type="PROSITE" id="PS50103"/>
    </source>
</evidence>
<keyword evidence="5" id="KW-1185">Reference proteome</keyword>
<dbReference type="EMBL" id="LSRX01000249">
    <property type="protein sequence ID" value="OLQ02997.1"/>
    <property type="molecule type" value="Genomic_DNA"/>
</dbReference>
<dbReference type="InterPro" id="IPR038498">
    <property type="entry name" value="OspF/SpvC_sf"/>
</dbReference>
<accession>A0A1Q9E6E6</accession>
<organism evidence="4 5">
    <name type="scientific">Symbiodinium microadriaticum</name>
    <name type="common">Dinoflagellate</name>
    <name type="synonym">Zooxanthella microadriatica</name>
    <dbReference type="NCBI Taxonomy" id="2951"/>
    <lineage>
        <taxon>Eukaryota</taxon>
        <taxon>Sar</taxon>
        <taxon>Alveolata</taxon>
        <taxon>Dinophyceae</taxon>
        <taxon>Suessiales</taxon>
        <taxon>Symbiodiniaceae</taxon>
        <taxon>Symbiodinium</taxon>
    </lineage>
</organism>
<evidence type="ECO:0000313" key="4">
    <source>
        <dbReference type="EMBL" id="OLQ02997.1"/>
    </source>
</evidence>
<keyword evidence="1" id="KW-0862">Zinc</keyword>